<name>A1ZVP1_MICM2</name>
<keyword evidence="2" id="KW-0812">Transmembrane</keyword>
<sequence>MADYKEQLLDGLYRSREVLMGRIDKKSLQIKQTYTRAILFLVVFLALIFNRDFKPSAWQKANDMLTQWEHVYGKGYLDKVTYREFLNSQDSITRVKRLNIMQLIDSTASDDSPMLTYYNQTKKGFHLDSLPSIQKQLEDLVANQNQIDEDSAELSKLALSDSLPKLDSTIKQLETVAANDTVPESKAKQLLKATKAIKQLLNTQAEGLYYNMRVKDSASKAGLVRLKRQYRAIQIWVDEKMPVGVQIDSVQSKFTKLKHSDEITPWLAIDKESPSWKWKYKTWKILNTFSKKRVAKKKEKPTPDPALMRTSVKDTKKLKEVPQLPKGALKADTIKIISQWQAIFKVLTEKDRNKITRKIIKPDSLFTFNQQEVKKYMITAKSKQEKMAAPTAEISSTKIPLPIKQVLLVLPLMYAGLLLFLQMVNLKRSSLEIRTTEVEKCIKEHLGGEDLVRSNIFGDEITSGRGNWSYIKKFQFALLFKNNPTYYKDGFFILVSFLLFLYAMYKWALLLQYNPQLINWGIGIAVFSLVLYLILFFVNRNIGSKLRKTEREKARLEREKQGLTND</sequence>
<feature type="transmembrane region" description="Helical" evidence="2">
    <location>
        <begin position="517"/>
        <end position="538"/>
    </location>
</feature>
<feature type="transmembrane region" description="Helical" evidence="2">
    <location>
        <begin position="486"/>
        <end position="505"/>
    </location>
</feature>
<keyword evidence="1" id="KW-0175">Coiled coil</keyword>
<feature type="coiled-coil region" evidence="1">
    <location>
        <begin position="539"/>
        <end position="566"/>
    </location>
</feature>
<feature type="transmembrane region" description="Helical" evidence="2">
    <location>
        <begin position="406"/>
        <end position="424"/>
    </location>
</feature>
<keyword evidence="2" id="KW-1133">Transmembrane helix</keyword>
<feature type="transmembrane region" description="Helical" evidence="2">
    <location>
        <begin position="33"/>
        <end position="50"/>
    </location>
</feature>
<keyword evidence="4" id="KW-1185">Reference proteome</keyword>
<gene>
    <name evidence="3" type="ORF">M23134_00682</name>
</gene>
<evidence type="ECO:0000313" key="3">
    <source>
        <dbReference type="EMBL" id="EAY25584.1"/>
    </source>
</evidence>
<accession>A1ZVP1</accession>
<evidence type="ECO:0000256" key="1">
    <source>
        <dbReference type="SAM" id="Coils"/>
    </source>
</evidence>
<protein>
    <submittedName>
        <fullName evidence="3">Uncharacterized protein</fullName>
    </submittedName>
</protein>
<dbReference type="EMBL" id="AAWS01000046">
    <property type="protein sequence ID" value="EAY25584.1"/>
    <property type="molecule type" value="Genomic_DNA"/>
</dbReference>
<organism evidence="3 4">
    <name type="scientific">Microscilla marina ATCC 23134</name>
    <dbReference type="NCBI Taxonomy" id="313606"/>
    <lineage>
        <taxon>Bacteria</taxon>
        <taxon>Pseudomonadati</taxon>
        <taxon>Bacteroidota</taxon>
        <taxon>Cytophagia</taxon>
        <taxon>Cytophagales</taxon>
        <taxon>Microscillaceae</taxon>
        <taxon>Microscilla</taxon>
    </lineage>
</organism>
<proteinExistence type="predicted"/>
<evidence type="ECO:0000256" key="2">
    <source>
        <dbReference type="SAM" id="Phobius"/>
    </source>
</evidence>
<keyword evidence="2" id="KW-0472">Membrane</keyword>
<comment type="caution">
    <text evidence="3">The sequence shown here is derived from an EMBL/GenBank/DDBJ whole genome shotgun (WGS) entry which is preliminary data.</text>
</comment>
<dbReference type="RefSeq" id="WP_002702598.1">
    <property type="nucleotide sequence ID" value="NZ_AAWS01000046.1"/>
</dbReference>
<dbReference type="AlphaFoldDB" id="A1ZVP1"/>
<evidence type="ECO:0000313" key="4">
    <source>
        <dbReference type="Proteomes" id="UP000004095"/>
    </source>
</evidence>
<dbReference type="Proteomes" id="UP000004095">
    <property type="component" value="Unassembled WGS sequence"/>
</dbReference>
<reference evidence="3 4" key="1">
    <citation type="submission" date="2007-01" db="EMBL/GenBank/DDBJ databases">
        <authorList>
            <person name="Haygood M."/>
            <person name="Podell S."/>
            <person name="Anderson C."/>
            <person name="Hopkinson B."/>
            <person name="Roe K."/>
            <person name="Barbeau K."/>
            <person name="Gaasterland T."/>
            <person name="Ferriera S."/>
            <person name="Johnson J."/>
            <person name="Kravitz S."/>
            <person name="Beeson K."/>
            <person name="Sutton G."/>
            <person name="Rogers Y.-H."/>
            <person name="Friedman R."/>
            <person name="Frazier M."/>
            <person name="Venter J.C."/>
        </authorList>
    </citation>
    <scope>NUCLEOTIDE SEQUENCE [LARGE SCALE GENOMIC DNA]</scope>
    <source>
        <strain evidence="3 4">ATCC 23134</strain>
    </source>
</reference>